<protein>
    <submittedName>
        <fullName evidence="8">SCG2 protein</fullName>
    </submittedName>
</protein>
<dbReference type="EMBL" id="VZSX01000003">
    <property type="protein sequence ID" value="NXA31254.1"/>
    <property type="molecule type" value="Genomic_DNA"/>
</dbReference>
<evidence type="ECO:0000256" key="3">
    <source>
        <dbReference type="ARBA" id="ARBA00022525"/>
    </source>
</evidence>
<feature type="signal peptide" evidence="7">
    <location>
        <begin position="1"/>
        <end position="27"/>
    </location>
</feature>
<dbReference type="GO" id="GO:0005125">
    <property type="term" value="F:cytokine activity"/>
    <property type="evidence" value="ECO:0007669"/>
    <property type="project" value="TreeGrafter"/>
</dbReference>
<organism evidence="8 9">
    <name type="scientific">Eudromia elegans</name>
    <name type="common">Elegant crested-tinamou</name>
    <dbReference type="NCBI Taxonomy" id="8805"/>
    <lineage>
        <taxon>Eukaryota</taxon>
        <taxon>Metazoa</taxon>
        <taxon>Chordata</taxon>
        <taxon>Craniata</taxon>
        <taxon>Vertebrata</taxon>
        <taxon>Euteleostomi</taxon>
        <taxon>Archelosauria</taxon>
        <taxon>Archosauria</taxon>
        <taxon>Dinosauria</taxon>
        <taxon>Saurischia</taxon>
        <taxon>Theropoda</taxon>
        <taxon>Coelurosauria</taxon>
        <taxon>Aves</taxon>
        <taxon>Palaeognathae</taxon>
        <taxon>Tinamiformes</taxon>
        <taxon>Tinamidae</taxon>
        <taxon>Eudromia</taxon>
    </lineage>
</organism>
<accession>A0A7K7USE2</accession>
<comment type="caution">
    <text evidence="8">The sequence shown here is derived from an EMBL/GenBank/DDBJ whole genome shotgun (WGS) entry which is preliminary data.</text>
</comment>
<dbReference type="GO" id="GO:0001525">
    <property type="term" value="P:angiogenesis"/>
    <property type="evidence" value="ECO:0007669"/>
    <property type="project" value="TreeGrafter"/>
</dbReference>
<evidence type="ECO:0000256" key="1">
    <source>
        <dbReference type="ARBA" id="ARBA00004613"/>
    </source>
</evidence>
<sequence>MAETKTFRLGAACGLTLFFVLACCADAASFQQYQLLQKDPDYVMKNLQRLPNPDMIKALEYIEDLRKQTNKGESSPDYNSYQSAPYLLQQKESKDQVHLPDNVRDSLTEEESQWVKVMLEALRQAEKESKAGPKENKPYGLISDNIPAGVTDDYEAYKWPEKWQKYLKMPLGHYEESSRDSPFKRTNEIVEEQYTPQSLATLESVFQELGKMAAPSNHKKERLDEDQKLYADDEDDVYKVNNIAYEDVVGGEDWNPIEEKVESQTQEEIKDSKEEIDKHEEEIDDEMKRSGKLGFLEDELRRENKDQASEDVSKLMNYYLKRLVGNTGNRKLRTGELEEKRAATFLDKQLDPQSIAQLIEISRNLQIPPEDLIDMLKAGEKQQLQSERLEAEPEVGFPEDLEEMSETNLGQSDIFKNNVNSKNGYTKQPLNIIPENLPEDLNIEDIVSLLGSDNLANENPSYLLSRLNQESGLPRLPYLPRRLKGHQFPKAAWINDLERRQMEYEKLNEKDEELADYLAKMLAKYPEVINTNQMKRAPVPGAENDLQEEEQLEQALREHLSQLGPQESARLAALSKRLATAGEPDDTQNRQYLDEDMLAKVLEYLKQEKSELERDHITKRAMENM</sequence>
<dbReference type="InterPro" id="IPR001990">
    <property type="entry name" value="Granin"/>
</dbReference>
<dbReference type="InterPro" id="IPR038858">
    <property type="entry name" value="ScgII"/>
</dbReference>
<reference evidence="8 9" key="1">
    <citation type="submission" date="2019-09" db="EMBL/GenBank/DDBJ databases">
        <title>Bird 10,000 Genomes (B10K) Project - Family phase.</title>
        <authorList>
            <person name="Zhang G."/>
        </authorList>
    </citation>
    <scope>NUCLEOTIDE SEQUENCE [LARGE SCALE GENOMIC DNA]</scope>
    <source>
        <strain evidence="8">B10K-LSUMZ-16893</strain>
    </source>
</reference>
<evidence type="ECO:0000313" key="8">
    <source>
        <dbReference type="EMBL" id="NXA31254.1"/>
    </source>
</evidence>
<keyword evidence="5 7" id="KW-0732">Signal</keyword>
<keyword evidence="4" id="KW-0165">Cleavage on pair of basic residues</keyword>
<dbReference type="GO" id="GO:0005615">
    <property type="term" value="C:extracellular space"/>
    <property type="evidence" value="ECO:0007669"/>
    <property type="project" value="TreeGrafter"/>
</dbReference>
<feature type="region of interest" description="Disordered" evidence="6">
    <location>
        <begin position="263"/>
        <end position="285"/>
    </location>
</feature>
<feature type="non-terminal residue" evidence="8">
    <location>
        <position position="625"/>
    </location>
</feature>
<feature type="chain" id="PRO_5029876828" evidence="7">
    <location>
        <begin position="28"/>
        <end position="625"/>
    </location>
</feature>
<name>A0A7K7USE2_EUDEL</name>
<dbReference type="GO" id="GO:0030141">
    <property type="term" value="C:secretory granule"/>
    <property type="evidence" value="ECO:0007669"/>
    <property type="project" value="InterPro"/>
</dbReference>
<evidence type="ECO:0000313" key="9">
    <source>
        <dbReference type="Proteomes" id="UP000533954"/>
    </source>
</evidence>
<feature type="non-terminal residue" evidence="8">
    <location>
        <position position="1"/>
    </location>
</feature>
<comment type="similarity">
    <text evidence="2">Belongs to the chromogranin/secretogranin protein family.</text>
</comment>
<keyword evidence="9" id="KW-1185">Reference proteome</keyword>
<dbReference type="GO" id="GO:0048245">
    <property type="term" value="P:eosinophil chemotaxis"/>
    <property type="evidence" value="ECO:0007669"/>
    <property type="project" value="TreeGrafter"/>
</dbReference>
<keyword evidence="3" id="KW-0964">Secreted</keyword>
<proteinExistence type="inferred from homology"/>
<dbReference type="OrthoDB" id="8894600at2759"/>
<evidence type="ECO:0000256" key="2">
    <source>
        <dbReference type="ARBA" id="ARBA00005723"/>
    </source>
</evidence>
<dbReference type="PROSITE" id="PS51257">
    <property type="entry name" value="PROKAR_LIPOPROTEIN"/>
    <property type="match status" value="1"/>
</dbReference>
<dbReference type="PANTHER" id="PTHR15119">
    <property type="entry name" value="SECRETOGRANIN II"/>
    <property type="match status" value="1"/>
</dbReference>
<comment type="subcellular location">
    <subcellularLocation>
        <location evidence="1">Secreted</location>
    </subcellularLocation>
</comment>
<dbReference type="Proteomes" id="UP000533954">
    <property type="component" value="Unassembled WGS sequence"/>
</dbReference>
<dbReference type="GO" id="GO:0042056">
    <property type="term" value="F:chemoattractant activity"/>
    <property type="evidence" value="ECO:0007669"/>
    <property type="project" value="TreeGrafter"/>
</dbReference>
<dbReference type="AlphaFoldDB" id="A0A7K7USE2"/>
<dbReference type="Pfam" id="PF01271">
    <property type="entry name" value="Granin"/>
    <property type="match status" value="1"/>
</dbReference>
<dbReference type="PANTHER" id="PTHR15119:SF0">
    <property type="entry name" value="SECRETOGRANIN-2"/>
    <property type="match status" value="1"/>
</dbReference>
<evidence type="ECO:0000256" key="7">
    <source>
        <dbReference type="SAM" id="SignalP"/>
    </source>
</evidence>
<evidence type="ECO:0000256" key="6">
    <source>
        <dbReference type="SAM" id="MobiDB-lite"/>
    </source>
</evidence>
<gene>
    <name evidence="8" type="primary">Scg2</name>
    <name evidence="8" type="ORF">EUDELE_R08268</name>
</gene>
<evidence type="ECO:0000256" key="4">
    <source>
        <dbReference type="ARBA" id="ARBA00022685"/>
    </source>
</evidence>
<evidence type="ECO:0000256" key="5">
    <source>
        <dbReference type="ARBA" id="ARBA00022729"/>
    </source>
</evidence>